<dbReference type="PROSITE" id="PS50039">
    <property type="entry name" value="FORK_HEAD_3"/>
    <property type="match status" value="1"/>
</dbReference>
<dbReference type="EMBL" id="AF082992">
    <property type="protein sequence ID" value="AAC32225.1"/>
    <property type="molecule type" value="mRNA"/>
</dbReference>
<feature type="DNA-binding region" description="Fork-head" evidence="4">
    <location>
        <begin position="117"/>
        <end position="211"/>
    </location>
</feature>
<dbReference type="Gene3D" id="1.10.10.10">
    <property type="entry name" value="Winged helix-like DNA-binding domain superfamily/Winged helix DNA-binding domain"/>
    <property type="match status" value="1"/>
</dbReference>
<dbReference type="PANTHER" id="PTHR11829:SF380">
    <property type="entry name" value="PROTEIN FORK HEAD"/>
    <property type="match status" value="1"/>
</dbReference>
<evidence type="ECO:0000256" key="5">
    <source>
        <dbReference type="SAM" id="MobiDB-lite"/>
    </source>
</evidence>
<feature type="compositionally biased region" description="Polar residues" evidence="5">
    <location>
        <begin position="357"/>
        <end position="377"/>
    </location>
</feature>
<feature type="compositionally biased region" description="Low complexity" evidence="5">
    <location>
        <begin position="230"/>
        <end position="264"/>
    </location>
</feature>
<proteinExistence type="evidence at transcript level"/>
<dbReference type="GO" id="GO:0000978">
    <property type="term" value="F:RNA polymerase II cis-regulatory region sequence-specific DNA binding"/>
    <property type="evidence" value="ECO:0007669"/>
    <property type="project" value="TreeGrafter"/>
</dbReference>
<dbReference type="InterPro" id="IPR018122">
    <property type="entry name" value="TF_fork_head_CS_1"/>
</dbReference>
<dbReference type="GO" id="GO:0030154">
    <property type="term" value="P:cell differentiation"/>
    <property type="evidence" value="ECO:0007669"/>
    <property type="project" value="TreeGrafter"/>
</dbReference>
<evidence type="ECO:0000256" key="4">
    <source>
        <dbReference type="PROSITE-ProRule" id="PRU00089"/>
    </source>
</evidence>
<dbReference type="PROSITE" id="PS00658">
    <property type="entry name" value="FORK_HEAD_2"/>
    <property type="match status" value="1"/>
</dbReference>
<sequence length="568" mass="62880">MMLSSPPSKYQTFQQSFTNGMNGSVPGSYSMNPMAIGGPSTLHSGMNGGYGSSMLNGMNAAAGMNSHPTHHSQMSVGGSPAYPGINQGVGLSPNMALSMCINRRTEKTYRRNYTHAKPPYSYISLITMALQSSQHKMMTLSEIYQWIMDLFPFYRQNQQRWQNSIRHSLSFNDCFVKVPRSPDKPGKGSYWSLHPDAGNMFENGCYLRRQKRFKCKKMKFSGDSGDTDNNDNSSSEEMHQQQSPSGSLSPSKEVTSPSSPHPHTASYNDISDVMDDKAAVTQQQSSVEQNSHKELTDQSSTADASPNERMLHHQQNIYSHLHQQTADSNLPHQEQGRLSAVNNHHQNTEVENIQHSNHVRTSSPVDANQHSNSITTSTRERQNYYHEPLLESKSDPLSYPSHHSFYLSQLQAAGAHQVQHYPGLSHHAGATHPLAHSFSHPFSISSLMNAGGEMQSSKEMRAYQDAMQQYSYGTTTQEVHHDNISPQQISTLENATASTPDSGDVSTSIPSSSSNAHSPENLQQQYYQMHYNMESSNPAVSTHDGLGSLADAYYQGCVQQHNSNAAIA</sequence>
<feature type="region of interest" description="Disordered" evidence="5">
    <location>
        <begin position="357"/>
        <end position="381"/>
    </location>
</feature>
<dbReference type="PROSITE" id="PS00657">
    <property type="entry name" value="FORK_HEAD_1"/>
    <property type="match status" value="1"/>
</dbReference>
<dbReference type="AlphaFoldDB" id="O76785"/>
<keyword evidence="3 4" id="KW-0539">Nucleus</keyword>
<dbReference type="InterPro" id="IPR013638">
    <property type="entry name" value="Fork-head_N"/>
</dbReference>
<feature type="compositionally biased region" description="Polar residues" evidence="5">
    <location>
        <begin position="280"/>
        <end position="289"/>
    </location>
</feature>
<evidence type="ECO:0000256" key="1">
    <source>
        <dbReference type="ARBA" id="ARBA00004123"/>
    </source>
</evidence>
<dbReference type="GO" id="GO:0009653">
    <property type="term" value="P:anatomical structure morphogenesis"/>
    <property type="evidence" value="ECO:0007669"/>
    <property type="project" value="TreeGrafter"/>
</dbReference>
<feature type="region of interest" description="Disordered" evidence="5">
    <location>
        <begin position="218"/>
        <end position="307"/>
    </location>
</feature>
<dbReference type="InterPro" id="IPR036388">
    <property type="entry name" value="WH-like_DNA-bd_sf"/>
</dbReference>
<dbReference type="GO" id="GO:0000981">
    <property type="term" value="F:DNA-binding transcription factor activity, RNA polymerase II-specific"/>
    <property type="evidence" value="ECO:0007669"/>
    <property type="project" value="TreeGrafter"/>
</dbReference>
<evidence type="ECO:0000256" key="3">
    <source>
        <dbReference type="ARBA" id="ARBA00023242"/>
    </source>
</evidence>
<dbReference type="InterPro" id="IPR001766">
    <property type="entry name" value="Fork_head_dom"/>
</dbReference>
<organism evidence="7">
    <name type="scientific">Molgula occulta</name>
    <dbReference type="NCBI Taxonomy" id="30283"/>
    <lineage>
        <taxon>Eukaryota</taxon>
        <taxon>Metazoa</taxon>
        <taxon>Chordata</taxon>
        <taxon>Tunicata</taxon>
        <taxon>Ascidiacea</taxon>
        <taxon>Stolidobranchia</taxon>
        <taxon>Molgulidae</taxon>
        <taxon>Molgula</taxon>
    </lineage>
</organism>
<dbReference type="PANTHER" id="PTHR11829">
    <property type="entry name" value="FORKHEAD BOX PROTEIN"/>
    <property type="match status" value="1"/>
</dbReference>
<dbReference type="SMART" id="SM00339">
    <property type="entry name" value="FH"/>
    <property type="match status" value="1"/>
</dbReference>
<dbReference type="Pfam" id="PF08430">
    <property type="entry name" value="Forkhead_N"/>
    <property type="match status" value="1"/>
</dbReference>
<dbReference type="FunFam" id="1.10.10.10:FF:000042">
    <property type="entry name" value="hepatocyte nuclear factor 3-beta"/>
    <property type="match status" value="1"/>
</dbReference>
<comment type="subcellular location">
    <subcellularLocation>
        <location evidence="1 4">Nucleus</location>
    </subcellularLocation>
</comment>
<reference evidence="7" key="1">
    <citation type="journal article" date="1999" name="Mech. Dev.">
        <title>The forkhead gene FH1 is involved in evolutionary modification of the ascidian tadpole larva.</title>
        <authorList>
            <person name="Olsen C.L."/>
            <person name="Natzle J.E."/>
            <person name="Jeffery W.R."/>
        </authorList>
    </citation>
    <scope>NUCLEOTIDE SEQUENCE</scope>
</reference>
<feature type="domain" description="Fork-head" evidence="6">
    <location>
        <begin position="117"/>
        <end position="211"/>
    </location>
</feature>
<dbReference type="Pfam" id="PF00250">
    <property type="entry name" value="Forkhead"/>
    <property type="match status" value="1"/>
</dbReference>
<feature type="region of interest" description="Disordered" evidence="5">
    <location>
        <begin position="495"/>
        <end position="519"/>
    </location>
</feature>
<dbReference type="InterPro" id="IPR030456">
    <property type="entry name" value="TF_fork_head_CS_2"/>
</dbReference>
<dbReference type="GO" id="GO:0019904">
    <property type="term" value="F:protein domain specific binding"/>
    <property type="evidence" value="ECO:0007669"/>
    <property type="project" value="InterPro"/>
</dbReference>
<evidence type="ECO:0000256" key="2">
    <source>
        <dbReference type="ARBA" id="ARBA00023125"/>
    </source>
</evidence>
<protein>
    <submittedName>
        <fullName evidence="7">ForkHead 1</fullName>
    </submittedName>
</protein>
<evidence type="ECO:0000259" key="6">
    <source>
        <dbReference type="PROSITE" id="PS50039"/>
    </source>
</evidence>
<dbReference type="SUPFAM" id="SSF46785">
    <property type="entry name" value="Winged helix' DNA-binding domain"/>
    <property type="match status" value="1"/>
</dbReference>
<evidence type="ECO:0000313" key="7">
    <source>
        <dbReference type="EMBL" id="AAC32225.1"/>
    </source>
</evidence>
<gene>
    <name evidence="7" type="primary">MoccFH1</name>
</gene>
<name>O76785_9ASCI</name>
<dbReference type="InterPro" id="IPR036390">
    <property type="entry name" value="WH_DNA-bd_sf"/>
</dbReference>
<accession>O76785</accession>
<dbReference type="InterPro" id="IPR050211">
    <property type="entry name" value="FOX_domain-containing"/>
</dbReference>
<feature type="compositionally biased region" description="Low complexity" evidence="5">
    <location>
        <begin position="502"/>
        <end position="518"/>
    </location>
</feature>
<dbReference type="PRINTS" id="PR00053">
    <property type="entry name" value="FORKHEAD"/>
</dbReference>
<dbReference type="GO" id="GO:0005634">
    <property type="term" value="C:nucleus"/>
    <property type="evidence" value="ECO:0007669"/>
    <property type="project" value="UniProtKB-SubCell"/>
</dbReference>
<keyword evidence="2 4" id="KW-0238">DNA-binding</keyword>